<sequence>MSIAPEAAAVSGYEARWEQHNSERRGQIVRAAIALLEEGPADADLAMREVARRAGLAKSVVYRQFGSKDELERRMRSLIFTEFAAVLEDNLDLSDGSLREILRRTVAAVADWMRDHSRLDEFVRRGPIFESDGSLDALSQFKQRIAAHAEGIIASVAQVLHADDAPFRSVPFAVVTMVEATLSAWIRGAAPECSREDIVADLADYAWYVLDGAARAAGVEIAPDEPFASMIAALTTRAGGPDPLSSQPVEL</sequence>
<feature type="domain" description="HTH tetR-type" evidence="5">
    <location>
        <begin position="22"/>
        <end position="83"/>
    </location>
</feature>
<evidence type="ECO:0000256" key="2">
    <source>
        <dbReference type="ARBA" id="ARBA00023125"/>
    </source>
</evidence>
<name>A0A1X0DDB1_9MYCO</name>
<dbReference type="Proteomes" id="UP000192801">
    <property type="component" value="Unassembled WGS sequence"/>
</dbReference>
<dbReference type="STRING" id="444597.BST26_12950"/>
<dbReference type="InterPro" id="IPR009057">
    <property type="entry name" value="Homeodomain-like_sf"/>
</dbReference>
<keyword evidence="3" id="KW-0804">Transcription</keyword>
<dbReference type="Gene3D" id="1.10.357.10">
    <property type="entry name" value="Tetracycline Repressor, domain 2"/>
    <property type="match status" value="1"/>
</dbReference>
<comment type="caution">
    <text evidence="6">The sequence shown here is derived from an EMBL/GenBank/DDBJ whole genome shotgun (WGS) entry which is preliminary data.</text>
</comment>
<evidence type="ECO:0000256" key="3">
    <source>
        <dbReference type="ARBA" id="ARBA00023163"/>
    </source>
</evidence>
<dbReference type="InterPro" id="IPR001647">
    <property type="entry name" value="HTH_TetR"/>
</dbReference>
<dbReference type="InterPro" id="IPR036271">
    <property type="entry name" value="Tet_transcr_reg_TetR-rel_C_sf"/>
</dbReference>
<evidence type="ECO:0000256" key="4">
    <source>
        <dbReference type="PROSITE-ProRule" id="PRU00335"/>
    </source>
</evidence>
<dbReference type="PANTHER" id="PTHR30055">
    <property type="entry name" value="HTH-TYPE TRANSCRIPTIONAL REGULATOR RUTR"/>
    <property type="match status" value="1"/>
</dbReference>
<dbReference type="PROSITE" id="PS50977">
    <property type="entry name" value="HTH_TETR_2"/>
    <property type="match status" value="1"/>
</dbReference>
<dbReference type="EMBL" id="MVHS01000029">
    <property type="protein sequence ID" value="ORA69780.1"/>
    <property type="molecule type" value="Genomic_DNA"/>
</dbReference>
<proteinExistence type="predicted"/>
<protein>
    <submittedName>
        <fullName evidence="6">TetR family transcriptional regulator</fullName>
    </submittedName>
</protein>
<reference evidence="6 7" key="1">
    <citation type="submission" date="2016-12" db="EMBL/GenBank/DDBJ databases">
        <title>The new phylogeny of genus Mycobacterium.</title>
        <authorList>
            <person name="Tortoli E."/>
            <person name="Trovato A."/>
            <person name="Cirillo D.M."/>
        </authorList>
    </citation>
    <scope>NUCLEOTIDE SEQUENCE [LARGE SCALE GENOMIC DNA]</scope>
    <source>
        <strain evidence="6 7">DSM 45130</strain>
    </source>
</reference>
<keyword evidence="1" id="KW-0805">Transcription regulation</keyword>
<organism evidence="6 7">
    <name type="scientific">Mycolicibacterium insubricum</name>
    <dbReference type="NCBI Taxonomy" id="444597"/>
    <lineage>
        <taxon>Bacteria</taxon>
        <taxon>Bacillati</taxon>
        <taxon>Actinomycetota</taxon>
        <taxon>Actinomycetes</taxon>
        <taxon>Mycobacteriales</taxon>
        <taxon>Mycobacteriaceae</taxon>
        <taxon>Mycolicibacterium</taxon>
    </lineage>
</organism>
<dbReference type="AlphaFoldDB" id="A0A1X0DDB1"/>
<accession>A0A1X0DDB1</accession>
<gene>
    <name evidence="6" type="ORF">BST26_12950</name>
</gene>
<dbReference type="OrthoDB" id="4542604at2"/>
<keyword evidence="2 4" id="KW-0238">DNA-binding</keyword>
<feature type="DNA-binding region" description="H-T-H motif" evidence="4">
    <location>
        <begin position="46"/>
        <end position="65"/>
    </location>
</feature>
<dbReference type="GO" id="GO:0000976">
    <property type="term" value="F:transcription cis-regulatory region binding"/>
    <property type="evidence" value="ECO:0007669"/>
    <property type="project" value="TreeGrafter"/>
</dbReference>
<evidence type="ECO:0000313" key="6">
    <source>
        <dbReference type="EMBL" id="ORA69780.1"/>
    </source>
</evidence>
<dbReference type="SUPFAM" id="SSF48498">
    <property type="entry name" value="Tetracyclin repressor-like, C-terminal domain"/>
    <property type="match status" value="1"/>
</dbReference>
<evidence type="ECO:0000313" key="7">
    <source>
        <dbReference type="Proteomes" id="UP000192801"/>
    </source>
</evidence>
<dbReference type="PANTHER" id="PTHR30055:SF234">
    <property type="entry name" value="HTH-TYPE TRANSCRIPTIONAL REGULATOR BETI"/>
    <property type="match status" value="1"/>
</dbReference>
<evidence type="ECO:0000256" key="1">
    <source>
        <dbReference type="ARBA" id="ARBA00023015"/>
    </source>
</evidence>
<dbReference type="GO" id="GO:0003700">
    <property type="term" value="F:DNA-binding transcription factor activity"/>
    <property type="evidence" value="ECO:0007669"/>
    <property type="project" value="TreeGrafter"/>
</dbReference>
<evidence type="ECO:0000259" key="5">
    <source>
        <dbReference type="PROSITE" id="PS50977"/>
    </source>
</evidence>
<keyword evidence="7" id="KW-1185">Reference proteome</keyword>
<dbReference type="InterPro" id="IPR050109">
    <property type="entry name" value="HTH-type_TetR-like_transc_reg"/>
</dbReference>
<dbReference type="RefSeq" id="WP_110810874.1">
    <property type="nucleotide sequence ID" value="NZ_AP022618.1"/>
</dbReference>
<dbReference type="Pfam" id="PF00440">
    <property type="entry name" value="TetR_N"/>
    <property type="match status" value="1"/>
</dbReference>
<dbReference type="SUPFAM" id="SSF46689">
    <property type="entry name" value="Homeodomain-like"/>
    <property type="match status" value="1"/>
</dbReference>